<dbReference type="Proteomes" id="UP000199013">
    <property type="component" value="Unassembled WGS sequence"/>
</dbReference>
<protein>
    <submittedName>
        <fullName evidence="1">Uncharacterized protein</fullName>
    </submittedName>
</protein>
<evidence type="ECO:0000313" key="1">
    <source>
        <dbReference type="EMBL" id="SBW21612.1"/>
    </source>
</evidence>
<keyword evidence="2" id="KW-1185">Reference proteome</keyword>
<dbReference type="EMBL" id="FLUV01000864">
    <property type="protein sequence ID" value="SBW21612.1"/>
    <property type="molecule type" value="Genomic_DNA"/>
</dbReference>
<sequence length="63" mass="7122">MALAFFDDVDRGGGVLTRLNRFGRWAADTFQAVRKDAHGHHADEMKHLVDDTARLIEKIRDSA</sequence>
<name>A0A1C3NWS2_9ACTN</name>
<proteinExistence type="predicted"/>
<accession>A0A1C3NWS2</accession>
<reference evidence="2" key="1">
    <citation type="submission" date="2016-02" db="EMBL/GenBank/DDBJ databases">
        <authorList>
            <person name="Wibberg D."/>
        </authorList>
    </citation>
    <scope>NUCLEOTIDE SEQUENCE [LARGE SCALE GENOMIC DNA]</scope>
</reference>
<organism evidence="1 2">
    <name type="scientific">Candidatus Protofrankia californiensis</name>
    <dbReference type="NCBI Taxonomy" id="1839754"/>
    <lineage>
        <taxon>Bacteria</taxon>
        <taxon>Bacillati</taxon>
        <taxon>Actinomycetota</taxon>
        <taxon>Actinomycetes</taxon>
        <taxon>Frankiales</taxon>
        <taxon>Frankiaceae</taxon>
        <taxon>Protofrankia</taxon>
    </lineage>
</organism>
<gene>
    <name evidence="1" type="ORF">FDG2_2059</name>
</gene>
<dbReference type="AlphaFoldDB" id="A0A1C3NWS2"/>
<evidence type="ECO:0000313" key="2">
    <source>
        <dbReference type="Proteomes" id="UP000199013"/>
    </source>
</evidence>